<proteinExistence type="predicted"/>
<accession>A0A3M7PMG8</accession>
<dbReference type="AlphaFoldDB" id="A0A3M7PMG8"/>
<reference evidence="1 2" key="1">
    <citation type="journal article" date="2018" name="Sci. Rep.">
        <title>Genomic signatures of local adaptation to the degree of environmental predictability in rotifers.</title>
        <authorList>
            <person name="Franch-Gras L."/>
            <person name="Hahn C."/>
            <person name="Garcia-Roger E.M."/>
            <person name="Carmona M.J."/>
            <person name="Serra M."/>
            <person name="Gomez A."/>
        </authorList>
    </citation>
    <scope>NUCLEOTIDE SEQUENCE [LARGE SCALE GENOMIC DNA]</scope>
    <source>
        <strain evidence="1">HYR1</strain>
    </source>
</reference>
<gene>
    <name evidence="1" type="ORF">BpHYR1_022023</name>
</gene>
<organism evidence="1 2">
    <name type="scientific">Brachionus plicatilis</name>
    <name type="common">Marine rotifer</name>
    <name type="synonym">Brachionus muelleri</name>
    <dbReference type="NCBI Taxonomy" id="10195"/>
    <lineage>
        <taxon>Eukaryota</taxon>
        <taxon>Metazoa</taxon>
        <taxon>Spiralia</taxon>
        <taxon>Gnathifera</taxon>
        <taxon>Rotifera</taxon>
        <taxon>Eurotatoria</taxon>
        <taxon>Monogononta</taxon>
        <taxon>Pseudotrocha</taxon>
        <taxon>Ploima</taxon>
        <taxon>Brachionidae</taxon>
        <taxon>Brachionus</taxon>
    </lineage>
</organism>
<protein>
    <submittedName>
        <fullName evidence="1">Uncharacterized protein</fullName>
    </submittedName>
</protein>
<name>A0A3M7PMG8_BRAPC</name>
<keyword evidence="2" id="KW-1185">Reference proteome</keyword>
<evidence type="ECO:0000313" key="1">
    <source>
        <dbReference type="EMBL" id="RNA00250.1"/>
    </source>
</evidence>
<comment type="caution">
    <text evidence="1">The sequence shown here is derived from an EMBL/GenBank/DDBJ whole genome shotgun (WGS) entry which is preliminary data.</text>
</comment>
<sequence>MFAKTKYILKKINRRPLFLSYALTVLTKKRIFRFDVRTEFKQKIRHIIRYLHMTLMDHKILKAKKSAFDLPYLNMEIRAQLCQS</sequence>
<evidence type="ECO:0000313" key="2">
    <source>
        <dbReference type="Proteomes" id="UP000276133"/>
    </source>
</evidence>
<dbReference type="EMBL" id="REGN01009851">
    <property type="protein sequence ID" value="RNA00250.1"/>
    <property type="molecule type" value="Genomic_DNA"/>
</dbReference>
<dbReference type="Proteomes" id="UP000276133">
    <property type="component" value="Unassembled WGS sequence"/>
</dbReference>